<keyword evidence="3" id="KW-0732">Signal</keyword>
<organism evidence="4 5">
    <name type="scientific">Chlorella sorokiniana</name>
    <name type="common">Freshwater green alga</name>
    <dbReference type="NCBI Taxonomy" id="3076"/>
    <lineage>
        <taxon>Eukaryota</taxon>
        <taxon>Viridiplantae</taxon>
        <taxon>Chlorophyta</taxon>
        <taxon>core chlorophytes</taxon>
        <taxon>Trebouxiophyceae</taxon>
        <taxon>Chlorellales</taxon>
        <taxon>Chlorellaceae</taxon>
        <taxon>Chlorella clade</taxon>
        <taxon>Chlorella</taxon>
    </lineage>
</organism>
<reference evidence="4 5" key="1">
    <citation type="journal article" date="2018" name="Plant J.">
        <title>Genome sequences of Chlorella sorokiniana UTEX 1602 and Micractinium conductrix SAG 241.80: implications to maltose excretion by a green alga.</title>
        <authorList>
            <person name="Arriola M.B."/>
            <person name="Velmurugan N."/>
            <person name="Zhang Y."/>
            <person name="Plunkett M.H."/>
            <person name="Hondzo H."/>
            <person name="Barney B.M."/>
        </authorList>
    </citation>
    <scope>NUCLEOTIDE SEQUENCE [LARGE SCALE GENOMIC DNA]</scope>
    <source>
        <strain evidence="5">UTEX 1602</strain>
    </source>
</reference>
<dbReference type="Proteomes" id="UP000239899">
    <property type="component" value="Unassembled WGS sequence"/>
</dbReference>
<dbReference type="OrthoDB" id="519031at2759"/>
<protein>
    <submittedName>
        <fullName evidence="4">Receptor-type tyrosine-phosphatase eta</fullName>
    </submittedName>
</protein>
<evidence type="ECO:0000256" key="1">
    <source>
        <dbReference type="ARBA" id="ARBA00022737"/>
    </source>
</evidence>
<evidence type="ECO:0000256" key="2">
    <source>
        <dbReference type="SAM" id="MobiDB-lite"/>
    </source>
</evidence>
<dbReference type="EMBL" id="LHPG02000012">
    <property type="protein sequence ID" value="PRW45260.1"/>
    <property type="molecule type" value="Genomic_DNA"/>
</dbReference>
<evidence type="ECO:0000256" key="3">
    <source>
        <dbReference type="SAM" id="SignalP"/>
    </source>
</evidence>
<feature type="chain" id="PRO_5015198864" evidence="3">
    <location>
        <begin position="25"/>
        <end position="909"/>
    </location>
</feature>
<proteinExistence type="predicted"/>
<dbReference type="InterPro" id="IPR036116">
    <property type="entry name" value="FN3_sf"/>
</dbReference>
<sequence>MARLPAAACLAAGVLLQLLVAALAASTLPAQPWNDGPSKAVPLLEDRIAAAASAAAETCHVHVGLFFGTTMNGLISDQRRGNAARVPYKLVISKLAPEAKVIQLSYGQYDRAQTIHAIALFPGDVQRGLAAANALAAKLRDPAVVRAQFDTRLFGATHFETVGEPFLADATGDAITNLAFTQPVGMITMVFYDKKPAEIGPQLQAAYMNAIKQLVPGARVDFKTHFDDGDWTGPNGEQGVATALKLAFDTSISGVPADQLNRALAVMRSAPQTVWPLAVFGQVHAEDGWGVRWRPLPGFRNPCDQRTSIKFIGFIAGLPGASQRRRLQAGPAAAAAPVFDRAMRATFLAALNAALPSGSNSSVDAVANAPGGFRVATTSLIPGDSQHPARVQLARTMLDSDTPLGPKPLGPNLPAWVFFVQANVLTGQQQTPLYGTHLLVTSTAALNGTHARATALAFPSDAYVKFEFTAQPGRGGAATLTSPTPTVILSGLTPQTAYTLRASGVVQNNQRRGSANSLPFTTGADPTITLTKAEATSPTTGTATAAVGPGASFASYVFYAKSLACAACQPLVFPSASLTAQLTKLAPGTTYEISVEGLDASRTRRTPGKNKLQLTTLPQLVVTSAVPVGLNGGTVTLTEIPKGAFSKFNVYLKQTGCAACPLLSFSSRTTTVPLTGLAQGTKYNVTASGVQKNGKIIGAVNVIQMTTNAGPALIVKEARAASISRGTATAQPRAGLSFAKYIFTVRNGTCAQCTKTFESISPFISFGGLMPNTTYNVTVAGLDAANKRTEGSNWVTFRTPAARWVDATTGEAEAEAPVGVTYTGFKFTAMPSTAGLPNATVTVASTKARLLGLSPLTGYTVSVVGIREDGSEDESLNTMDFETPAESPSPSPSPPPPSPSPPPSPMPPR</sequence>
<gene>
    <name evidence="4" type="ORF">C2E21_6205</name>
</gene>
<name>A0A2P6TLV2_CHLSO</name>
<dbReference type="PANTHER" id="PTHR46708">
    <property type="entry name" value="TENASCIN"/>
    <property type="match status" value="1"/>
</dbReference>
<evidence type="ECO:0000313" key="4">
    <source>
        <dbReference type="EMBL" id="PRW45260.1"/>
    </source>
</evidence>
<keyword evidence="1" id="KW-0677">Repeat</keyword>
<dbReference type="AlphaFoldDB" id="A0A2P6TLV2"/>
<dbReference type="PANTHER" id="PTHR46708:SF2">
    <property type="entry name" value="FIBRONECTIN TYPE-III DOMAIN-CONTAINING PROTEIN"/>
    <property type="match status" value="1"/>
</dbReference>
<keyword evidence="5" id="KW-1185">Reference proteome</keyword>
<evidence type="ECO:0000313" key="5">
    <source>
        <dbReference type="Proteomes" id="UP000239899"/>
    </source>
</evidence>
<feature type="region of interest" description="Disordered" evidence="2">
    <location>
        <begin position="867"/>
        <end position="909"/>
    </location>
</feature>
<dbReference type="InterPro" id="IPR050991">
    <property type="entry name" value="ECM_Regulatory_Proteins"/>
</dbReference>
<dbReference type="SUPFAM" id="SSF49265">
    <property type="entry name" value="Fibronectin type III"/>
    <property type="match status" value="1"/>
</dbReference>
<feature type="signal peptide" evidence="3">
    <location>
        <begin position="1"/>
        <end position="24"/>
    </location>
</feature>
<keyword evidence="4" id="KW-0675">Receptor</keyword>
<comment type="caution">
    <text evidence="4">The sequence shown here is derived from an EMBL/GenBank/DDBJ whole genome shotgun (WGS) entry which is preliminary data.</text>
</comment>
<accession>A0A2P6TLV2</accession>
<feature type="compositionally biased region" description="Pro residues" evidence="2">
    <location>
        <begin position="887"/>
        <end position="909"/>
    </location>
</feature>